<accession>A0A8J5HKF7</accession>
<dbReference type="InterPro" id="IPR005519">
    <property type="entry name" value="Acid_phosphat_B-like"/>
</dbReference>
<dbReference type="InterPro" id="IPR014403">
    <property type="entry name" value="APS1/VSP"/>
</dbReference>
<dbReference type="GO" id="GO:0003993">
    <property type="term" value="F:acid phosphatase activity"/>
    <property type="evidence" value="ECO:0007669"/>
    <property type="project" value="InterPro"/>
</dbReference>
<sequence length="237" mass="26528">MGASPSLRFLLLWIAIAAAADELYCDSWRLSVETNNAGSWRTVPPPCRGFVEEYMSGERYASDSNVVALESLAFAKSVQITDDGKDAWIFDVDETLLSNIPYYASTGYGSKLFNVTSFNEWVNLASAPALPASLRLYEDLLILGFQMILLTGRTESQRKITEDNLLLTGYGYWKRLILREALDLGKPAVKFKSERRAELEGEGLRIHGNSGDQWSDLLGSTMARRSFKLPNPMYYIG</sequence>
<dbReference type="PIRSF" id="PIRSF002674">
    <property type="entry name" value="VSP"/>
    <property type="match status" value="1"/>
</dbReference>
<proteinExistence type="inferred from homology"/>
<evidence type="ECO:0000313" key="4">
    <source>
        <dbReference type="Proteomes" id="UP000734854"/>
    </source>
</evidence>
<dbReference type="NCBIfam" id="TIGR01675">
    <property type="entry name" value="plant-AP"/>
    <property type="match status" value="1"/>
</dbReference>
<name>A0A8J5HKF7_ZINOF</name>
<dbReference type="EMBL" id="JACMSC010000003">
    <property type="protein sequence ID" value="KAG6530019.1"/>
    <property type="molecule type" value="Genomic_DNA"/>
</dbReference>
<comment type="caution">
    <text evidence="3">The sequence shown here is derived from an EMBL/GenBank/DDBJ whole genome shotgun (WGS) entry which is preliminary data.</text>
</comment>
<dbReference type="Pfam" id="PF03767">
    <property type="entry name" value="Acid_phosphat_B"/>
    <property type="match status" value="1"/>
</dbReference>
<evidence type="ECO:0000313" key="3">
    <source>
        <dbReference type="EMBL" id="KAG6530019.1"/>
    </source>
</evidence>
<dbReference type="InterPro" id="IPR010028">
    <property type="entry name" value="Acid_phosphatase_pln"/>
</dbReference>
<dbReference type="PANTHER" id="PTHR31284">
    <property type="entry name" value="ACID PHOSPHATASE-LIKE PROTEIN"/>
    <property type="match status" value="1"/>
</dbReference>
<dbReference type="OrthoDB" id="59415at2759"/>
<dbReference type="Proteomes" id="UP000734854">
    <property type="component" value="Unassembled WGS sequence"/>
</dbReference>
<gene>
    <name evidence="3" type="ORF">ZIOFF_012239</name>
</gene>
<evidence type="ECO:0000256" key="1">
    <source>
        <dbReference type="PIRNR" id="PIRNR002674"/>
    </source>
</evidence>
<keyword evidence="2" id="KW-0732">Signal</keyword>
<dbReference type="AlphaFoldDB" id="A0A8J5HKF7"/>
<feature type="chain" id="PRO_5035209215" description="Acid phosphatase 1" evidence="2">
    <location>
        <begin position="21"/>
        <end position="237"/>
    </location>
</feature>
<comment type="similarity">
    <text evidence="1">Belongs to the APS1/VSP family.</text>
</comment>
<organism evidence="3 4">
    <name type="scientific">Zingiber officinale</name>
    <name type="common">Ginger</name>
    <name type="synonym">Amomum zingiber</name>
    <dbReference type="NCBI Taxonomy" id="94328"/>
    <lineage>
        <taxon>Eukaryota</taxon>
        <taxon>Viridiplantae</taxon>
        <taxon>Streptophyta</taxon>
        <taxon>Embryophyta</taxon>
        <taxon>Tracheophyta</taxon>
        <taxon>Spermatophyta</taxon>
        <taxon>Magnoliopsida</taxon>
        <taxon>Liliopsida</taxon>
        <taxon>Zingiberales</taxon>
        <taxon>Zingiberaceae</taxon>
        <taxon>Zingiber</taxon>
    </lineage>
</organism>
<evidence type="ECO:0000256" key="2">
    <source>
        <dbReference type="SAM" id="SignalP"/>
    </source>
</evidence>
<protein>
    <recommendedName>
        <fullName evidence="5">Acid phosphatase 1</fullName>
    </recommendedName>
</protein>
<dbReference type="PANTHER" id="PTHR31284:SF10">
    <property type="entry name" value="ACID PHOSPHATASE-LIKE PROTEIN"/>
    <property type="match status" value="1"/>
</dbReference>
<evidence type="ECO:0008006" key="5">
    <source>
        <dbReference type="Google" id="ProtNLM"/>
    </source>
</evidence>
<dbReference type="CDD" id="cd07535">
    <property type="entry name" value="HAD_VSP"/>
    <property type="match status" value="1"/>
</dbReference>
<reference evidence="3 4" key="1">
    <citation type="submission" date="2020-08" db="EMBL/GenBank/DDBJ databases">
        <title>Plant Genome Project.</title>
        <authorList>
            <person name="Zhang R.-G."/>
        </authorList>
    </citation>
    <scope>NUCLEOTIDE SEQUENCE [LARGE SCALE GENOMIC DNA]</scope>
    <source>
        <tissue evidence="3">Rhizome</tissue>
    </source>
</reference>
<feature type="signal peptide" evidence="2">
    <location>
        <begin position="1"/>
        <end position="20"/>
    </location>
</feature>
<keyword evidence="4" id="KW-1185">Reference proteome</keyword>